<evidence type="ECO:0000313" key="2">
    <source>
        <dbReference type="Proteomes" id="UP000244811"/>
    </source>
</evidence>
<dbReference type="AlphaFoldDB" id="A0A976SJI1"/>
<accession>A0A976SJI1</accession>
<dbReference type="Proteomes" id="UP000244811">
    <property type="component" value="Chromosome 2"/>
</dbReference>
<sequence>MVITYSCSSPGLAYTHVTPVDLFLSNLRLITLNRSHNYKYRKLIFTLVLNFKILG</sequence>
<reference evidence="1" key="1">
    <citation type="submission" date="2022-07" db="EMBL/GenBank/DDBJ databases">
        <title>Evaluation of T. orientalis genome assembly methods using nanopore sequencing and analysis of variation between genomes.</title>
        <authorList>
            <person name="Yam J."/>
            <person name="Micallef M.L."/>
            <person name="Liu M."/>
            <person name="Djordjevic S.P."/>
            <person name="Bogema D.R."/>
            <person name="Jenkins C."/>
        </authorList>
    </citation>
    <scope>NUCLEOTIDE SEQUENCE</scope>
    <source>
        <strain evidence="1">Goon Nure</strain>
    </source>
</reference>
<name>A0A976SJI1_THEOR</name>
<dbReference type="EMBL" id="CP056071">
    <property type="protein sequence ID" value="UVC50006.1"/>
    <property type="molecule type" value="Genomic_DNA"/>
</dbReference>
<evidence type="ECO:0000313" key="1">
    <source>
        <dbReference type="EMBL" id="UVC50006.1"/>
    </source>
</evidence>
<protein>
    <submittedName>
        <fullName evidence="1">Uncharacterized protein</fullName>
    </submittedName>
</protein>
<organism evidence="1 2">
    <name type="scientific">Theileria orientalis</name>
    <dbReference type="NCBI Taxonomy" id="68886"/>
    <lineage>
        <taxon>Eukaryota</taxon>
        <taxon>Sar</taxon>
        <taxon>Alveolata</taxon>
        <taxon>Apicomplexa</taxon>
        <taxon>Aconoidasida</taxon>
        <taxon>Piroplasmida</taxon>
        <taxon>Theileriidae</taxon>
        <taxon>Theileria</taxon>
    </lineage>
</organism>
<proteinExistence type="predicted"/>
<gene>
    <name evidence="1" type="ORF">MACK_003629</name>
</gene>